<dbReference type="InterPro" id="IPR011991">
    <property type="entry name" value="ArsR-like_HTH"/>
</dbReference>
<feature type="domain" description="HTH asnC-type" evidence="4">
    <location>
        <begin position="5"/>
        <end position="67"/>
    </location>
</feature>
<dbReference type="Pfam" id="PF13412">
    <property type="entry name" value="HTH_24"/>
    <property type="match status" value="1"/>
</dbReference>
<dbReference type="PROSITE" id="PS50956">
    <property type="entry name" value="HTH_ASNC_2"/>
    <property type="match status" value="1"/>
</dbReference>
<dbReference type="GO" id="GO:0005829">
    <property type="term" value="C:cytosol"/>
    <property type="evidence" value="ECO:0007669"/>
    <property type="project" value="TreeGrafter"/>
</dbReference>
<dbReference type="GO" id="GO:0043565">
    <property type="term" value="F:sequence-specific DNA binding"/>
    <property type="evidence" value="ECO:0007669"/>
    <property type="project" value="InterPro"/>
</dbReference>
<dbReference type="PRINTS" id="PR00033">
    <property type="entry name" value="HTHASNC"/>
</dbReference>
<dbReference type="Proteomes" id="UP000728647">
    <property type="component" value="Unassembled WGS sequence"/>
</dbReference>
<dbReference type="CDD" id="cd00090">
    <property type="entry name" value="HTH_ARSR"/>
    <property type="match status" value="1"/>
</dbReference>
<evidence type="ECO:0000256" key="1">
    <source>
        <dbReference type="ARBA" id="ARBA00023015"/>
    </source>
</evidence>
<dbReference type="RefSeq" id="WP_174701833.1">
    <property type="nucleotide sequence ID" value="NZ_JABURA010000001.1"/>
</dbReference>
<keyword evidence="2" id="KW-0238">DNA-binding</keyword>
<dbReference type="GO" id="GO:0043200">
    <property type="term" value="P:response to amino acid"/>
    <property type="evidence" value="ECO:0007669"/>
    <property type="project" value="TreeGrafter"/>
</dbReference>
<proteinExistence type="predicted"/>
<dbReference type="AlphaFoldDB" id="A0A8J8KHH9"/>
<keyword evidence="3" id="KW-0804">Transcription</keyword>
<dbReference type="PANTHER" id="PTHR30154">
    <property type="entry name" value="LEUCINE-RESPONSIVE REGULATORY PROTEIN"/>
    <property type="match status" value="1"/>
</dbReference>
<keyword evidence="1" id="KW-0805">Transcription regulation</keyword>
<dbReference type="InterPro" id="IPR036390">
    <property type="entry name" value="WH_DNA-bd_sf"/>
</dbReference>
<dbReference type="PANTHER" id="PTHR30154:SF34">
    <property type="entry name" value="TRANSCRIPTIONAL REGULATOR AZLB"/>
    <property type="match status" value="1"/>
</dbReference>
<comment type="caution">
    <text evidence="5">The sequence shown here is derived from an EMBL/GenBank/DDBJ whole genome shotgun (WGS) entry which is preliminary data.</text>
</comment>
<dbReference type="Gene3D" id="3.30.70.920">
    <property type="match status" value="1"/>
</dbReference>
<dbReference type="EMBL" id="JABURA010000001">
    <property type="protein sequence ID" value="NUB91169.1"/>
    <property type="molecule type" value="Genomic_DNA"/>
</dbReference>
<dbReference type="SUPFAM" id="SSF46785">
    <property type="entry name" value="Winged helix' DNA-binding domain"/>
    <property type="match status" value="1"/>
</dbReference>
<organism evidence="5 6">
    <name type="scientific">Haloterrigena gelatinilytica</name>
    <dbReference type="NCBI Taxonomy" id="2741724"/>
    <lineage>
        <taxon>Archaea</taxon>
        <taxon>Methanobacteriati</taxon>
        <taxon>Methanobacteriota</taxon>
        <taxon>Stenosarchaea group</taxon>
        <taxon>Halobacteria</taxon>
        <taxon>Halobacteriales</taxon>
        <taxon>Natrialbaceae</taxon>
        <taxon>Haloterrigena</taxon>
    </lineage>
</organism>
<evidence type="ECO:0000313" key="5">
    <source>
        <dbReference type="EMBL" id="NUB91169.1"/>
    </source>
</evidence>
<sequence>MGSNLDDIDRGVLYLLQQDARNTTAIDMAEELDVSPSTVRNRIDQLEEDDVLAGYHPQINYEHTGFPLLAIFIVTAAPADRAEAVEHLLEIDGVFEIREMLGGNENIHVNVLAKDNCHLSNISDKIHAVDVEIEQTELTKQCRTQPVTFFSDPISSDETESADGT</sequence>
<protein>
    <submittedName>
        <fullName evidence="5">Winged helix-turn-helix transcriptional regulator</fullName>
    </submittedName>
</protein>
<dbReference type="SMART" id="SM00344">
    <property type="entry name" value="HTH_ASNC"/>
    <property type="match status" value="1"/>
</dbReference>
<evidence type="ECO:0000256" key="2">
    <source>
        <dbReference type="ARBA" id="ARBA00023125"/>
    </source>
</evidence>
<dbReference type="InterPro" id="IPR019888">
    <property type="entry name" value="Tscrpt_reg_AsnC-like"/>
</dbReference>
<dbReference type="InterPro" id="IPR036388">
    <property type="entry name" value="WH-like_DNA-bd_sf"/>
</dbReference>
<dbReference type="InterPro" id="IPR000485">
    <property type="entry name" value="AsnC-type_HTH_dom"/>
</dbReference>
<accession>A0A8J8KHH9</accession>
<reference evidence="5" key="1">
    <citation type="submission" date="2020-06" db="EMBL/GenBank/DDBJ databases">
        <title>Haloterrigena sp. nov., an extremely halophilic archaeon isolated from a saline sediment.</title>
        <authorList>
            <person name="Liu B.-B."/>
        </authorList>
    </citation>
    <scope>NUCLEOTIDE SEQUENCE</scope>
    <source>
        <strain evidence="5">SYSU A121-1</strain>
    </source>
</reference>
<dbReference type="Gene3D" id="1.10.10.10">
    <property type="entry name" value="Winged helix-like DNA-binding domain superfamily/Winged helix DNA-binding domain"/>
    <property type="match status" value="1"/>
</dbReference>
<evidence type="ECO:0000259" key="4">
    <source>
        <dbReference type="PROSITE" id="PS50956"/>
    </source>
</evidence>
<evidence type="ECO:0000256" key="3">
    <source>
        <dbReference type="ARBA" id="ARBA00023163"/>
    </source>
</evidence>
<name>A0A8J8KHH9_9EURY</name>
<evidence type="ECO:0000313" key="6">
    <source>
        <dbReference type="Proteomes" id="UP000728647"/>
    </source>
</evidence>
<dbReference type="OrthoDB" id="57033at2157"/>
<gene>
    <name evidence="5" type="ORF">HT576_09065</name>
</gene>